<feature type="region of interest" description="Disordered" evidence="1">
    <location>
        <begin position="50"/>
        <end position="71"/>
    </location>
</feature>
<keyword evidence="3" id="KW-1185">Reference proteome</keyword>
<name>A0AAV3YQI3_9GAST</name>
<gene>
    <name evidence="2" type="ORF">PoB_001149500</name>
</gene>
<evidence type="ECO:0000313" key="2">
    <source>
        <dbReference type="EMBL" id="GFN84989.1"/>
    </source>
</evidence>
<dbReference type="AlphaFoldDB" id="A0AAV3YQI3"/>
<dbReference type="Proteomes" id="UP000735302">
    <property type="component" value="Unassembled WGS sequence"/>
</dbReference>
<comment type="caution">
    <text evidence="2">The sequence shown here is derived from an EMBL/GenBank/DDBJ whole genome shotgun (WGS) entry which is preliminary data.</text>
</comment>
<evidence type="ECO:0000256" key="1">
    <source>
        <dbReference type="SAM" id="MobiDB-lite"/>
    </source>
</evidence>
<proteinExistence type="predicted"/>
<reference evidence="2 3" key="1">
    <citation type="journal article" date="2021" name="Elife">
        <title>Chloroplast acquisition without the gene transfer in kleptoplastic sea slugs, Plakobranchus ocellatus.</title>
        <authorList>
            <person name="Maeda T."/>
            <person name="Takahashi S."/>
            <person name="Yoshida T."/>
            <person name="Shimamura S."/>
            <person name="Takaki Y."/>
            <person name="Nagai Y."/>
            <person name="Toyoda A."/>
            <person name="Suzuki Y."/>
            <person name="Arimoto A."/>
            <person name="Ishii H."/>
            <person name="Satoh N."/>
            <person name="Nishiyama T."/>
            <person name="Hasebe M."/>
            <person name="Maruyama T."/>
            <person name="Minagawa J."/>
            <person name="Obokata J."/>
            <person name="Shigenobu S."/>
        </authorList>
    </citation>
    <scope>NUCLEOTIDE SEQUENCE [LARGE SCALE GENOMIC DNA]</scope>
</reference>
<dbReference type="EMBL" id="BLXT01001350">
    <property type="protein sequence ID" value="GFN84989.1"/>
    <property type="molecule type" value="Genomic_DNA"/>
</dbReference>
<sequence length="71" mass="8105">MVEILFERSLRYNHTADIVPYMKPIGTMLLQACQLCSRWGGGERAQTRDINCPEDFRARSPVTEPPQPLLS</sequence>
<evidence type="ECO:0000313" key="3">
    <source>
        <dbReference type="Proteomes" id="UP000735302"/>
    </source>
</evidence>
<organism evidence="2 3">
    <name type="scientific">Plakobranchus ocellatus</name>
    <dbReference type="NCBI Taxonomy" id="259542"/>
    <lineage>
        <taxon>Eukaryota</taxon>
        <taxon>Metazoa</taxon>
        <taxon>Spiralia</taxon>
        <taxon>Lophotrochozoa</taxon>
        <taxon>Mollusca</taxon>
        <taxon>Gastropoda</taxon>
        <taxon>Heterobranchia</taxon>
        <taxon>Euthyneura</taxon>
        <taxon>Panpulmonata</taxon>
        <taxon>Sacoglossa</taxon>
        <taxon>Placobranchoidea</taxon>
        <taxon>Plakobranchidae</taxon>
        <taxon>Plakobranchus</taxon>
    </lineage>
</organism>
<accession>A0AAV3YQI3</accession>
<protein>
    <submittedName>
        <fullName evidence="2">Uncharacterized protein</fullName>
    </submittedName>
</protein>